<evidence type="ECO:0000313" key="3">
    <source>
        <dbReference type="Proteomes" id="UP000653305"/>
    </source>
</evidence>
<dbReference type="InterPro" id="IPR005174">
    <property type="entry name" value="KIB1-4_b-propeller"/>
</dbReference>
<dbReference type="OrthoDB" id="1523976at2759"/>
<evidence type="ECO:0000313" key="2">
    <source>
        <dbReference type="EMBL" id="GFP80744.1"/>
    </source>
</evidence>
<reference evidence="2" key="1">
    <citation type="submission" date="2020-07" db="EMBL/GenBank/DDBJ databases">
        <title>Ethylene signaling mediates host invasion by parasitic plants.</title>
        <authorList>
            <person name="Yoshida S."/>
        </authorList>
    </citation>
    <scope>NUCLEOTIDE SEQUENCE</scope>
    <source>
        <strain evidence="2">Okayama</strain>
    </source>
</reference>
<dbReference type="PANTHER" id="PTHR44259:SF37">
    <property type="entry name" value="DUF1618 DOMAIN-CONTAINING PROTEIN"/>
    <property type="match status" value="1"/>
</dbReference>
<dbReference type="PANTHER" id="PTHR44259">
    <property type="entry name" value="OS07G0183000 PROTEIN-RELATED"/>
    <property type="match status" value="1"/>
</dbReference>
<feature type="domain" description="KIB1-4 beta-propeller" evidence="1">
    <location>
        <begin position="68"/>
        <end position="438"/>
    </location>
</feature>
<sequence length="471" mass="53638">MAYSLLRRHYSVLSRISARIAKSFDSSCNLCHRSRMSTLNSAPSRIMSPPWLLLPPAFKGGGDMVYRFYNLAEDRVETVRKTKPESELPSDESEFVGSSHGWLALFNPRNNDIFLSNPITRRHIKLPSIETLPDPDINLTRDGCGSVSKVILSCCPDADEADECRAMMTFGPGDRLAFCHPLRSTEWTPIGDLYFDGYREEDAWNYDMNYGRAYEDFVYCSRRKVFCCTTQLEIDFWEDYCPTPPTQFEAWDLLSSPDPKPSVFYWNWTHFEGGNCTWLNDNRTTLMTSSCRQIPYLVYAEQHDQMFVVIRFVMEQVGPNNSFVDVDSIPYDPVSGRLLTHLYPHKTVGFSVLKLDYPQQGKLGCHMVDGLWLMEGGCSNNNSLDGLAMFVGMNHSFAVPGVDELGLKPNSIYFTDSNKNPTLPPDSIYGGHDIGIFDYENKTISPCYYPCDVHSLRKIVPSPMWFTPTSH</sequence>
<keyword evidence="3" id="KW-1185">Reference proteome</keyword>
<name>A0A830B7U9_9LAMI</name>
<dbReference type="Pfam" id="PF03478">
    <property type="entry name" value="Beta-prop_KIB1-4"/>
    <property type="match status" value="1"/>
</dbReference>
<proteinExistence type="predicted"/>
<gene>
    <name evidence="2" type="ORF">PHJA_000217700</name>
</gene>
<dbReference type="InterPro" id="IPR050942">
    <property type="entry name" value="F-box_BR-signaling"/>
</dbReference>
<accession>A0A830B7U9</accession>
<comment type="caution">
    <text evidence="2">The sequence shown here is derived from an EMBL/GenBank/DDBJ whole genome shotgun (WGS) entry which is preliminary data.</text>
</comment>
<organism evidence="2 3">
    <name type="scientific">Phtheirospermum japonicum</name>
    <dbReference type="NCBI Taxonomy" id="374723"/>
    <lineage>
        <taxon>Eukaryota</taxon>
        <taxon>Viridiplantae</taxon>
        <taxon>Streptophyta</taxon>
        <taxon>Embryophyta</taxon>
        <taxon>Tracheophyta</taxon>
        <taxon>Spermatophyta</taxon>
        <taxon>Magnoliopsida</taxon>
        <taxon>eudicotyledons</taxon>
        <taxon>Gunneridae</taxon>
        <taxon>Pentapetalae</taxon>
        <taxon>asterids</taxon>
        <taxon>lamiids</taxon>
        <taxon>Lamiales</taxon>
        <taxon>Orobanchaceae</taxon>
        <taxon>Orobanchaceae incertae sedis</taxon>
        <taxon>Phtheirospermum</taxon>
    </lineage>
</organism>
<dbReference type="EMBL" id="BMAC01000023">
    <property type="protein sequence ID" value="GFP80744.1"/>
    <property type="molecule type" value="Genomic_DNA"/>
</dbReference>
<dbReference type="AlphaFoldDB" id="A0A830B7U9"/>
<protein>
    <recommendedName>
        <fullName evidence="1">KIB1-4 beta-propeller domain-containing protein</fullName>
    </recommendedName>
</protein>
<dbReference type="Proteomes" id="UP000653305">
    <property type="component" value="Unassembled WGS sequence"/>
</dbReference>
<evidence type="ECO:0000259" key="1">
    <source>
        <dbReference type="Pfam" id="PF03478"/>
    </source>
</evidence>